<reference evidence="8 9" key="1">
    <citation type="journal article" date="2015" name="Nature">
        <title>rRNA introns, odd ribosomes, and small enigmatic genomes across a large radiation of phyla.</title>
        <authorList>
            <person name="Brown C.T."/>
            <person name="Hug L.A."/>
            <person name="Thomas B.C."/>
            <person name="Sharon I."/>
            <person name="Castelle C.J."/>
            <person name="Singh A."/>
            <person name="Wilkins M.J."/>
            <person name="Williams K.H."/>
            <person name="Banfield J.F."/>
        </authorList>
    </citation>
    <scope>NUCLEOTIDE SEQUENCE [LARGE SCALE GENOMIC DNA]</scope>
</reference>
<keyword evidence="3 7" id="KW-0694">RNA-binding</keyword>
<dbReference type="EMBL" id="LCPW01000005">
    <property type="protein sequence ID" value="KKW05992.1"/>
    <property type="molecule type" value="Genomic_DNA"/>
</dbReference>
<dbReference type="FunFam" id="3.30.420.100:FF:000001">
    <property type="entry name" value="50S ribosomal protein L18"/>
    <property type="match status" value="1"/>
</dbReference>
<dbReference type="InterPro" id="IPR005484">
    <property type="entry name" value="Ribosomal_uL18_bac/plant/anim"/>
</dbReference>
<evidence type="ECO:0000256" key="2">
    <source>
        <dbReference type="ARBA" id="ARBA00022730"/>
    </source>
</evidence>
<dbReference type="InterPro" id="IPR057268">
    <property type="entry name" value="Ribosomal_L18"/>
</dbReference>
<dbReference type="InterPro" id="IPR004389">
    <property type="entry name" value="Ribosomal_uL18_bac-type"/>
</dbReference>
<evidence type="ECO:0000256" key="7">
    <source>
        <dbReference type="HAMAP-Rule" id="MF_01337"/>
    </source>
</evidence>
<dbReference type="NCBIfam" id="TIGR00060">
    <property type="entry name" value="L18_bact"/>
    <property type="match status" value="1"/>
</dbReference>
<name>A0A0G1XTS0_9BACT</name>
<comment type="function">
    <text evidence="7">This is one of the proteins that bind and probably mediate the attachment of the 5S RNA into the large ribosomal subunit, where it forms part of the central protuberance.</text>
</comment>
<dbReference type="PATRIC" id="fig|1618342.3.peg.254"/>
<comment type="caution">
    <text evidence="8">The sequence shown here is derived from an EMBL/GenBank/DDBJ whole genome shotgun (WGS) entry which is preliminary data.</text>
</comment>
<dbReference type="SUPFAM" id="SSF53137">
    <property type="entry name" value="Translational machinery components"/>
    <property type="match status" value="1"/>
</dbReference>
<dbReference type="PANTHER" id="PTHR12899:SF3">
    <property type="entry name" value="LARGE RIBOSOMAL SUBUNIT PROTEIN UL18M"/>
    <property type="match status" value="1"/>
</dbReference>
<dbReference type="GO" id="GO:0022625">
    <property type="term" value="C:cytosolic large ribosomal subunit"/>
    <property type="evidence" value="ECO:0007669"/>
    <property type="project" value="TreeGrafter"/>
</dbReference>
<dbReference type="STRING" id="1618342.UY40_C0005G0050"/>
<keyword evidence="4 7" id="KW-0689">Ribosomal protein</keyword>
<sequence length="114" mass="12539">MAKVVQYKNPRLKRRTRGRVLGTSKRPRLSVFRSAKHVFAQIVDDEKGITLAAVADTGLSGENKTARAKEAGKELASKALKKKIKKVIFDRGGYAYHGRLKALAEGAREGGLEF</sequence>
<dbReference type="AlphaFoldDB" id="A0A0G1XTS0"/>
<evidence type="ECO:0000256" key="6">
    <source>
        <dbReference type="ARBA" id="ARBA00035197"/>
    </source>
</evidence>
<dbReference type="CDD" id="cd00432">
    <property type="entry name" value="Ribosomal_L18_L5e"/>
    <property type="match status" value="1"/>
</dbReference>
<comment type="similarity">
    <text evidence="1 7">Belongs to the universal ribosomal protein uL18 family.</text>
</comment>
<comment type="subunit">
    <text evidence="7">Part of the 50S ribosomal subunit; part of the 5S rRNA/L5/L18/L25 subcomplex. Contacts the 5S and 23S rRNAs.</text>
</comment>
<dbReference type="Proteomes" id="UP000034119">
    <property type="component" value="Unassembled WGS sequence"/>
</dbReference>
<dbReference type="HAMAP" id="MF_01337_B">
    <property type="entry name" value="Ribosomal_uL18_B"/>
    <property type="match status" value="1"/>
</dbReference>
<organism evidence="8 9">
    <name type="scientific">candidate division CPR1 bacterium GW2011_GWC1_49_13</name>
    <dbReference type="NCBI Taxonomy" id="1618342"/>
    <lineage>
        <taxon>Bacteria</taxon>
        <taxon>candidate division CPR1</taxon>
    </lineage>
</organism>
<dbReference type="Gene3D" id="3.30.420.100">
    <property type="match status" value="1"/>
</dbReference>
<dbReference type="PANTHER" id="PTHR12899">
    <property type="entry name" value="39S RIBOSOMAL PROTEIN L18, MITOCHONDRIAL"/>
    <property type="match status" value="1"/>
</dbReference>
<evidence type="ECO:0000313" key="9">
    <source>
        <dbReference type="Proteomes" id="UP000034119"/>
    </source>
</evidence>
<gene>
    <name evidence="7" type="primary">rplR</name>
    <name evidence="8" type="ORF">UY40_C0005G0050</name>
</gene>
<dbReference type="GO" id="GO:0008097">
    <property type="term" value="F:5S rRNA binding"/>
    <property type="evidence" value="ECO:0007669"/>
    <property type="project" value="TreeGrafter"/>
</dbReference>
<keyword evidence="2 7" id="KW-0699">rRNA-binding</keyword>
<dbReference type="GO" id="GO:0003735">
    <property type="term" value="F:structural constituent of ribosome"/>
    <property type="evidence" value="ECO:0007669"/>
    <property type="project" value="InterPro"/>
</dbReference>
<evidence type="ECO:0000313" key="8">
    <source>
        <dbReference type="EMBL" id="KKW05992.1"/>
    </source>
</evidence>
<dbReference type="Pfam" id="PF00861">
    <property type="entry name" value="Ribosomal_L18p"/>
    <property type="match status" value="1"/>
</dbReference>
<evidence type="ECO:0000256" key="5">
    <source>
        <dbReference type="ARBA" id="ARBA00023274"/>
    </source>
</evidence>
<evidence type="ECO:0000256" key="4">
    <source>
        <dbReference type="ARBA" id="ARBA00022980"/>
    </source>
</evidence>
<proteinExistence type="inferred from homology"/>
<dbReference type="GO" id="GO:0006412">
    <property type="term" value="P:translation"/>
    <property type="evidence" value="ECO:0007669"/>
    <property type="project" value="UniProtKB-UniRule"/>
</dbReference>
<evidence type="ECO:0000256" key="3">
    <source>
        <dbReference type="ARBA" id="ARBA00022884"/>
    </source>
</evidence>
<accession>A0A0G1XTS0</accession>
<protein>
    <recommendedName>
        <fullName evidence="6 7">Large ribosomal subunit protein uL18</fullName>
    </recommendedName>
</protein>
<keyword evidence="5 7" id="KW-0687">Ribonucleoprotein</keyword>
<evidence type="ECO:0000256" key="1">
    <source>
        <dbReference type="ARBA" id="ARBA00007116"/>
    </source>
</evidence>